<dbReference type="GO" id="GO:0003676">
    <property type="term" value="F:nucleic acid binding"/>
    <property type="evidence" value="ECO:0007669"/>
    <property type="project" value="InterPro"/>
</dbReference>
<dbReference type="GO" id="GO:0016818">
    <property type="term" value="F:hydrolase activity, acting on acid anhydrides, in phosphorus-containing anhydrides"/>
    <property type="evidence" value="ECO:0007669"/>
    <property type="project" value="InterPro"/>
</dbReference>
<feature type="domain" description="ATP-dependent helicase C-terminal" evidence="2">
    <location>
        <begin position="205"/>
        <end position="332"/>
    </location>
</feature>
<dbReference type="InterPro" id="IPR027417">
    <property type="entry name" value="P-loop_NTPase"/>
</dbReference>
<dbReference type="GO" id="GO:0006139">
    <property type="term" value="P:nucleobase-containing compound metabolic process"/>
    <property type="evidence" value="ECO:0007669"/>
    <property type="project" value="InterPro"/>
</dbReference>
<dbReference type="GO" id="GO:0003678">
    <property type="term" value="F:DNA helicase activity"/>
    <property type="evidence" value="ECO:0007669"/>
    <property type="project" value="TreeGrafter"/>
</dbReference>
<organism evidence="3 4">
    <name type="scientific">candidate division WOR-3 bacterium</name>
    <dbReference type="NCBI Taxonomy" id="2052148"/>
    <lineage>
        <taxon>Bacteria</taxon>
        <taxon>Bacteria division WOR-3</taxon>
    </lineage>
</organism>
<dbReference type="AlphaFoldDB" id="A0A350HBG0"/>
<accession>A0A350HBG0</accession>
<reference evidence="3 4" key="1">
    <citation type="journal article" date="2018" name="Nat. Biotechnol.">
        <title>A standardized bacterial taxonomy based on genome phylogeny substantially revises the tree of life.</title>
        <authorList>
            <person name="Parks D.H."/>
            <person name="Chuvochina M."/>
            <person name="Waite D.W."/>
            <person name="Rinke C."/>
            <person name="Skarshewski A."/>
            <person name="Chaumeil P.A."/>
            <person name="Hugenholtz P."/>
        </authorList>
    </citation>
    <scope>NUCLEOTIDE SEQUENCE [LARGE SCALE GENOMIC DNA]</scope>
    <source>
        <strain evidence="3">UBA9956</strain>
    </source>
</reference>
<dbReference type="Pfam" id="PF13307">
    <property type="entry name" value="Helicase_C_2"/>
    <property type="match status" value="1"/>
</dbReference>
<feature type="non-terminal residue" evidence="3">
    <location>
        <position position="1"/>
    </location>
</feature>
<evidence type="ECO:0000259" key="2">
    <source>
        <dbReference type="SMART" id="SM00491"/>
    </source>
</evidence>
<dbReference type="GO" id="GO:0005524">
    <property type="term" value="F:ATP binding"/>
    <property type="evidence" value="ECO:0007669"/>
    <property type="project" value="InterPro"/>
</dbReference>
<dbReference type="SMART" id="SM00491">
    <property type="entry name" value="HELICc2"/>
    <property type="match status" value="1"/>
</dbReference>
<name>A0A350HBG0_UNCW3</name>
<evidence type="ECO:0000256" key="1">
    <source>
        <dbReference type="ARBA" id="ARBA00038058"/>
    </source>
</evidence>
<sequence length="362" mass="42539">ETENKERNEYSSRIFRGAEERVRLISGKLFAISDNADRGIKLLKEEKFRMLDIYQTLKYIFEKTNRFFESFAVNSQADNEEYAFFYEYVPNRKNIILNGLPVDTGEPFLKAMLSREDISFIFTSATLTASNSFEMFKKQTGINQTKRAHFENSYESSFNYEEQMKVICFNGMDDPNSDGFMEKASQIIQVLSSSDKRMFILATSYAQIDFLKKRFNDKRFLFQKKEENGDKLLHMHKQRKASILVGTNMFWEGVDLPGDLLEIIVILKMPFAVPDDPIIRRRCRVMEENQINPFREYTLPQAIIRLKQGMGRLIRKNDDKGEIYILDERILTKSYGKHVLGSFYVKPSVYNFQTFMEQKKES</sequence>
<proteinExistence type="inferred from homology"/>
<gene>
    <name evidence="3" type="ORF">DCW38_06820</name>
</gene>
<dbReference type="PANTHER" id="PTHR11472:SF34">
    <property type="entry name" value="REGULATOR OF TELOMERE ELONGATION HELICASE 1"/>
    <property type="match status" value="1"/>
</dbReference>
<comment type="similarity">
    <text evidence="1">Belongs to the helicase family. DinG subfamily.</text>
</comment>
<dbReference type="PANTHER" id="PTHR11472">
    <property type="entry name" value="DNA REPAIR DEAD HELICASE RAD3/XP-D SUBFAMILY MEMBER"/>
    <property type="match status" value="1"/>
</dbReference>
<dbReference type="EMBL" id="DMZY01000198">
    <property type="protein sequence ID" value="HAV92876.1"/>
    <property type="molecule type" value="Genomic_DNA"/>
</dbReference>
<dbReference type="SUPFAM" id="SSF52540">
    <property type="entry name" value="P-loop containing nucleoside triphosphate hydrolases"/>
    <property type="match status" value="1"/>
</dbReference>
<dbReference type="InterPro" id="IPR045028">
    <property type="entry name" value="DinG/Rad3-like"/>
</dbReference>
<dbReference type="InterPro" id="IPR006555">
    <property type="entry name" value="ATP-dep_Helicase_C"/>
</dbReference>
<evidence type="ECO:0000313" key="3">
    <source>
        <dbReference type="EMBL" id="HAV92876.1"/>
    </source>
</evidence>
<dbReference type="Gene3D" id="3.40.50.300">
    <property type="entry name" value="P-loop containing nucleotide triphosphate hydrolases"/>
    <property type="match status" value="1"/>
</dbReference>
<evidence type="ECO:0000313" key="4">
    <source>
        <dbReference type="Proteomes" id="UP000264062"/>
    </source>
</evidence>
<protein>
    <recommendedName>
        <fullName evidence="2">ATP-dependent helicase C-terminal domain-containing protein</fullName>
    </recommendedName>
</protein>
<comment type="caution">
    <text evidence="3">The sequence shown here is derived from an EMBL/GenBank/DDBJ whole genome shotgun (WGS) entry which is preliminary data.</text>
</comment>
<dbReference type="Proteomes" id="UP000264062">
    <property type="component" value="Unassembled WGS sequence"/>
</dbReference>